<dbReference type="InterPro" id="IPR005653">
    <property type="entry name" value="OstA-like_N"/>
</dbReference>
<dbReference type="Proteomes" id="UP000199689">
    <property type="component" value="Unassembled WGS sequence"/>
</dbReference>
<dbReference type="STRING" id="209880.SAMN02910343_00828"/>
<keyword evidence="5" id="KW-1185">Reference proteome</keyword>
<accession>A0A1G5VT70</accession>
<dbReference type="OrthoDB" id="1678041at2"/>
<feature type="signal peptide" evidence="2">
    <location>
        <begin position="1"/>
        <end position="23"/>
    </location>
</feature>
<reference evidence="4 5" key="1">
    <citation type="submission" date="2016-10" db="EMBL/GenBank/DDBJ databases">
        <authorList>
            <person name="de Groot N.N."/>
        </authorList>
    </citation>
    <scope>NUCLEOTIDE SEQUENCE [LARGE SCALE GENOMIC DNA]</scope>
    <source>
        <strain evidence="4 5">DSM 15230</strain>
    </source>
</reference>
<dbReference type="PANTHER" id="PTHR36504:SF1">
    <property type="entry name" value="LIPOPOLYSACCHARIDE EXPORT SYSTEM PROTEIN LPTA"/>
    <property type="match status" value="1"/>
</dbReference>
<feature type="chain" id="PRO_5011712133" evidence="2">
    <location>
        <begin position="24"/>
        <end position="239"/>
    </location>
</feature>
<dbReference type="GO" id="GO:0009279">
    <property type="term" value="C:cell outer membrane"/>
    <property type="evidence" value="ECO:0007669"/>
    <property type="project" value="TreeGrafter"/>
</dbReference>
<dbReference type="AlphaFoldDB" id="A0A1G5VT70"/>
<dbReference type="EMBL" id="FMXA01000009">
    <property type="protein sequence ID" value="SDA48606.1"/>
    <property type="molecule type" value="Genomic_DNA"/>
</dbReference>
<protein>
    <submittedName>
        <fullName evidence="4">Lipopolysaccharide export system protein LptA</fullName>
    </submittedName>
</protein>
<dbReference type="Gene3D" id="2.60.450.10">
    <property type="entry name" value="Lipopolysaccharide (LPS) transport protein A like domain"/>
    <property type="match status" value="2"/>
</dbReference>
<sequence>MKKGIIAAIGICLALAGAGVASADDITADVITYNGKTKVVSASGNVVIHANQGATITGKSGEYRFEDRSAYLEGGVHYVKEQTTMDASKVDLYSDKTVHAVGHVVINERVEKRILKGDDVTYNPDTGDGNIQGNGYVSTEDGVVTAPHIYGNLKAIRILGDGGVHMTSEVHKLTAYGDQAVYTRTPNKNDGVLYLKGHARAEQNGNTFAGPELILRDDNQTVETNGRSTLTITNTSGSK</sequence>
<dbReference type="GO" id="GO:0017089">
    <property type="term" value="F:glycolipid transfer activity"/>
    <property type="evidence" value="ECO:0007669"/>
    <property type="project" value="TreeGrafter"/>
</dbReference>
<name>A0A1G5VT70_9FIRM</name>
<dbReference type="PANTHER" id="PTHR36504">
    <property type="entry name" value="LIPOPOLYSACCHARIDE EXPORT SYSTEM PROTEIN LPTA"/>
    <property type="match status" value="1"/>
</dbReference>
<keyword evidence="1 2" id="KW-0732">Signal</keyword>
<evidence type="ECO:0000256" key="2">
    <source>
        <dbReference type="SAM" id="SignalP"/>
    </source>
</evidence>
<proteinExistence type="predicted"/>
<evidence type="ECO:0000256" key="1">
    <source>
        <dbReference type="ARBA" id="ARBA00022729"/>
    </source>
</evidence>
<dbReference type="InterPro" id="IPR052037">
    <property type="entry name" value="LPS_export_LptA"/>
</dbReference>
<dbReference type="GO" id="GO:0015920">
    <property type="term" value="P:lipopolysaccharide transport"/>
    <property type="evidence" value="ECO:0007669"/>
    <property type="project" value="TreeGrafter"/>
</dbReference>
<evidence type="ECO:0000259" key="3">
    <source>
        <dbReference type="Pfam" id="PF03968"/>
    </source>
</evidence>
<gene>
    <name evidence="4" type="ORF">SAMN02910343_00828</name>
</gene>
<dbReference type="RefSeq" id="WP_091364158.1">
    <property type="nucleotide sequence ID" value="NZ_FMXA01000009.1"/>
</dbReference>
<evidence type="ECO:0000313" key="4">
    <source>
        <dbReference type="EMBL" id="SDA48606.1"/>
    </source>
</evidence>
<dbReference type="GO" id="GO:0030288">
    <property type="term" value="C:outer membrane-bounded periplasmic space"/>
    <property type="evidence" value="ECO:0007669"/>
    <property type="project" value="TreeGrafter"/>
</dbReference>
<evidence type="ECO:0000313" key="5">
    <source>
        <dbReference type="Proteomes" id="UP000199689"/>
    </source>
</evidence>
<dbReference type="GeneID" id="87755857"/>
<dbReference type="Pfam" id="PF03968">
    <property type="entry name" value="LptD_N"/>
    <property type="match status" value="1"/>
</dbReference>
<organism evidence="4 5">
    <name type="scientific">Allisonella histaminiformans</name>
    <dbReference type="NCBI Taxonomy" id="209880"/>
    <lineage>
        <taxon>Bacteria</taxon>
        <taxon>Bacillati</taxon>
        <taxon>Bacillota</taxon>
        <taxon>Negativicutes</taxon>
        <taxon>Veillonellales</taxon>
        <taxon>Veillonellaceae</taxon>
        <taxon>Allisonella</taxon>
    </lineage>
</organism>
<feature type="domain" description="Organic solvent tolerance-like N-terminal" evidence="3">
    <location>
        <begin position="56"/>
        <end position="153"/>
    </location>
</feature>